<protein>
    <recommendedName>
        <fullName evidence="2">Transglycosylase SLT domain-containing protein</fullName>
    </recommendedName>
</protein>
<accession>A0A1F5G4J1</accession>
<evidence type="ECO:0000313" key="4">
    <source>
        <dbReference type="Proteomes" id="UP000176628"/>
    </source>
</evidence>
<keyword evidence="1" id="KW-1133">Transmembrane helix</keyword>
<name>A0A1F5G4J1_9BACT</name>
<dbReference type="Pfam" id="PF01464">
    <property type="entry name" value="SLT"/>
    <property type="match status" value="1"/>
</dbReference>
<dbReference type="InterPro" id="IPR008258">
    <property type="entry name" value="Transglycosylase_SLT_dom_1"/>
</dbReference>
<evidence type="ECO:0000259" key="2">
    <source>
        <dbReference type="Pfam" id="PF01464"/>
    </source>
</evidence>
<keyword evidence="1" id="KW-0472">Membrane</keyword>
<gene>
    <name evidence="3" type="ORF">A2Z23_02850</name>
</gene>
<comment type="caution">
    <text evidence="3">The sequence shown here is derived from an EMBL/GenBank/DDBJ whole genome shotgun (WGS) entry which is preliminary data.</text>
</comment>
<dbReference type="AlphaFoldDB" id="A0A1F5G4J1"/>
<dbReference type="EMBL" id="MFAV01000008">
    <property type="protein sequence ID" value="OGD86767.1"/>
    <property type="molecule type" value="Genomic_DNA"/>
</dbReference>
<feature type="transmembrane region" description="Helical" evidence="1">
    <location>
        <begin position="12"/>
        <end position="34"/>
    </location>
</feature>
<dbReference type="Gene3D" id="1.10.530.10">
    <property type="match status" value="1"/>
</dbReference>
<evidence type="ECO:0000313" key="3">
    <source>
        <dbReference type="EMBL" id="OGD86767.1"/>
    </source>
</evidence>
<evidence type="ECO:0000256" key="1">
    <source>
        <dbReference type="SAM" id="Phobius"/>
    </source>
</evidence>
<organism evidence="3 4">
    <name type="scientific">Candidatus Curtissbacteria bacterium RBG_16_39_7</name>
    <dbReference type="NCBI Taxonomy" id="1797707"/>
    <lineage>
        <taxon>Bacteria</taxon>
        <taxon>Candidatus Curtissiibacteriota</taxon>
    </lineage>
</organism>
<sequence length="312" mass="34837">MQKIVGFFKENYIKILIVAVLVSGASAVTVLALLKLLPLEQKDDQSIILLSKNEAKAVFHDLTADEEKLAENIAREQIRLIVSKPQFFPSLTTIQKYEEEIRKQAEARKIQSDIILGLALLENGGSEKEISSSGAAGIFQLIERTARGLGLTVAEGNDERLIPEKNISAALLNFDNNLKLFSDIGLAVWAHHAGPQNVSQALKIYLSSIGEKDAFNLSEAEKLGNLDRAKYVWRAYVTKDGLNIHRLLQNPQVKLFVVPTLSDETEFFPYKIVASAILYKTAKSYPNQEIFKQKVELFNQGRILLSELLTQN</sequence>
<dbReference type="Proteomes" id="UP000176628">
    <property type="component" value="Unassembled WGS sequence"/>
</dbReference>
<proteinExistence type="predicted"/>
<dbReference type="SUPFAM" id="SSF53955">
    <property type="entry name" value="Lysozyme-like"/>
    <property type="match status" value="1"/>
</dbReference>
<reference evidence="3 4" key="1">
    <citation type="journal article" date="2016" name="Nat. Commun.">
        <title>Thousands of microbial genomes shed light on interconnected biogeochemical processes in an aquifer system.</title>
        <authorList>
            <person name="Anantharaman K."/>
            <person name="Brown C.T."/>
            <person name="Hug L.A."/>
            <person name="Sharon I."/>
            <person name="Castelle C.J."/>
            <person name="Probst A.J."/>
            <person name="Thomas B.C."/>
            <person name="Singh A."/>
            <person name="Wilkins M.J."/>
            <person name="Karaoz U."/>
            <person name="Brodie E.L."/>
            <person name="Williams K.H."/>
            <person name="Hubbard S.S."/>
            <person name="Banfield J.F."/>
        </authorList>
    </citation>
    <scope>NUCLEOTIDE SEQUENCE [LARGE SCALE GENOMIC DNA]</scope>
</reference>
<dbReference type="InterPro" id="IPR023346">
    <property type="entry name" value="Lysozyme-like_dom_sf"/>
</dbReference>
<feature type="domain" description="Transglycosylase SLT" evidence="2">
    <location>
        <begin position="101"/>
        <end position="203"/>
    </location>
</feature>
<keyword evidence="1" id="KW-0812">Transmembrane</keyword>